<evidence type="ECO:0000256" key="1">
    <source>
        <dbReference type="ARBA" id="ARBA00022603"/>
    </source>
</evidence>
<dbReference type="GO" id="GO:0008168">
    <property type="term" value="F:methyltransferase activity"/>
    <property type="evidence" value="ECO:0007669"/>
    <property type="project" value="UniProtKB-KW"/>
</dbReference>
<accession>A0ABW0N3L3</accession>
<reference evidence="6" key="1">
    <citation type="journal article" date="2019" name="Int. J. Syst. Evol. Microbiol.">
        <title>The Global Catalogue of Microorganisms (GCM) 10K type strain sequencing project: providing services to taxonomists for standard genome sequencing and annotation.</title>
        <authorList>
            <consortium name="The Broad Institute Genomics Platform"/>
            <consortium name="The Broad Institute Genome Sequencing Center for Infectious Disease"/>
            <person name="Wu L."/>
            <person name="Ma J."/>
        </authorList>
    </citation>
    <scope>NUCLEOTIDE SEQUENCE [LARGE SCALE GENOMIC DNA]</scope>
    <source>
        <strain evidence="6">KACC 13778</strain>
    </source>
</reference>
<gene>
    <name evidence="5" type="ORF">ACFPKY_14755</name>
</gene>
<dbReference type="GO" id="GO:0032259">
    <property type="term" value="P:methylation"/>
    <property type="evidence" value="ECO:0007669"/>
    <property type="project" value="UniProtKB-KW"/>
</dbReference>
<dbReference type="EC" id="2.1.1.-" evidence="5"/>
<evidence type="ECO:0000256" key="2">
    <source>
        <dbReference type="ARBA" id="ARBA00022679"/>
    </source>
</evidence>
<dbReference type="Proteomes" id="UP001595956">
    <property type="component" value="Unassembled WGS sequence"/>
</dbReference>
<keyword evidence="3" id="KW-0949">S-adenosyl-L-methionine</keyword>
<dbReference type="RefSeq" id="WP_345180440.1">
    <property type="nucleotide sequence ID" value="NZ_BAABFQ010000007.1"/>
</dbReference>
<name>A0ABW0N3L3_9ACTN</name>
<organism evidence="5 6">
    <name type="scientific">Nocardioides caricicola</name>
    <dbReference type="NCBI Taxonomy" id="634770"/>
    <lineage>
        <taxon>Bacteria</taxon>
        <taxon>Bacillati</taxon>
        <taxon>Actinomycetota</taxon>
        <taxon>Actinomycetes</taxon>
        <taxon>Propionibacteriales</taxon>
        <taxon>Nocardioidaceae</taxon>
        <taxon>Nocardioides</taxon>
    </lineage>
</organism>
<comment type="caution">
    <text evidence="5">The sequence shown here is derived from an EMBL/GenBank/DDBJ whole genome shotgun (WGS) entry which is preliminary data.</text>
</comment>
<dbReference type="Gene3D" id="3.40.50.150">
    <property type="entry name" value="Vaccinia Virus protein VP39"/>
    <property type="match status" value="1"/>
</dbReference>
<feature type="domain" description="Methyltransferase type 11" evidence="4">
    <location>
        <begin position="53"/>
        <end position="147"/>
    </location>
</feature>
<dbReference type="InterPro" id="IPR029063">
    <property type="entry name" value="SAM-dependent_MTases_sf"/>
</dbReference>
<evidence type="ECO:0000259" key="4">
    <source>
        <dbReference type="Pfam" id="PF08241"/>
    </source>
</evidence>
<proteinExistence type="predicted"/>
<evidence type="ECO:0000256" key="3">
    <source>
        <dbReference type="ARBA" id="ARBA00022691"/>
    </source>
</evidence>
<keyword evidence="6" id="KW-1185">Reference proteome</keyword>
<keyword evidence="1 5" id="KW-0489">Methyltransferase</keyword>
<evidence type="ECO:0000313" key="6">
    <source>
        <dbReference type="Proteomes" id="UP001595956"/>
    </source>
</evidence>
<dbReference type="PANTHER" id="PTHR43464:SF19">
    <property type="entry name" value="UBIQUINONE BIOSYNTHESIS O-METHYLTRANSFERASE, MITOCHONDRIAL"/>
    <property type="match status" value="1"/>
</dbReference>
<dbReference type="InterPro" id="IPR013216">
    <property type="entry name" value="Methyltransf_11"/>
</dbReference>
<evidence type="ECO:0000313" key="5">
    <source>
        <dbReference type="EMBL" id="MFC5494373.1"/>
    </source>
</evidence>
<dbReference type="EMBL" id="JBHSMD010000004">
    <property type="protein sequence ID" value="MFC5494373.1"/>
    <property type="molecule type" value="Genomic_DNA"/>
</dbReference>
<dbReference type="PANTHER" id="PTHR43464">
    <property type="entry name" value="METHYLTRANSFERASE"/>
    <property type="match status" value="1"/>
</dbReference>
<dbReference type="Pfam" id="PF08241">
    <property type="entry name" value="Methyltransf_11"/>
    <property type="match status" value="1"/>
</dbReference>
<dbReference type="CDD" id="cd02440">
    <property type="entry name" value="AdoMet_MTases"/>
    <property type="match status" value="1"/>
</dbReference>
<dbReference type="SUPFAM" id="SSF53335">
    <property type="entry name" value="S-adenosyl-L-methionine-dependent methyltransferases"/>
    <property type="match status" value="1"/>
</dbReference>
<sequence>MNPQLQDTINAYWTDRAPEYDAYQQRPERRDLDRDAWVRVWSPALPPAPVDVLDVGTGSGHVACLLADLGHRVTGIDLADGMLDIARGHAAASVRPPRILAGDAVAPDFPPASYDAVVGRYVMWTLRDPDAAVASWVRLLRPGGVVAVVDSTWFTDGLGNLYGDRPDATLPLADARTIDETAEVLRRAGLADVTVTPLEEVLELDRAHGVAPGHDVQLQYLVSGRLAG</sequence>
<protein>
    <submittedName>
        <fullName evidence="5">Class I SAM-dependent methyltransferase</fullName>
        <ecNumber evidence="5">2.1.1.-</ecNumber>
    </submittedName>
</protein>
<keyword evidence="2 5" id="KW-0808">Transferase</keyword>